<accession>A0A2H9VQQ2</accession>
<proteinExistence type="predicted"/>
<sequence length="278" mass="31892">MTHPANCLNCFAELKEHDKFCYNCGQSALHTHKRITMSHITHEVIHALTHADKGFFYLIKELATQPGLTIREYLAGKHKKYFNPFSFFFIVLGIYVLSNSVLKPFHPAVTSYSPTSQTGQVQYPKEIKTPKQRAKYDKIQTRVSKAMNFFNTKTNIVLCISTPFIAFIMFLIYRRQLFYAEHLVVITFTNTFLNLLSILIFTPLLYIFKDSAISNLLMALMMLAHIIYLSIVYYSVLDRAKTVKNYLKCLGSSFVAILAWGILSMLVVGGYITYGILF</sequence>
<feature type="transmembrane region" description="Helical" evidence="1">
    <location>
        <begin position="154"/>
        <end position="173"/>
    </location>
</feature>
<comment type="caution">
    <text evidence="2">The sequence shown here is derived from an EMBL/GenBank/DDBJ whole genome shotgun (WGS) entry which is preliminary data.</text>
</comment>
<protein>
    <submittedName>
        <fullName evidence="2">Uncharacterized protein DUF3667</fullName>
    </submittedName>
</protein>
<feature type="transmembrane region" description="Helical" evidence="1">
    <location>
        <begin position="249"/>
        <end position="272"/>
    </location>
</feature>
<dbReference type="EMBL" id="PGFJ01000001">
    <property type="protein sequence ID" value="PJJ83134.1"/>
    <property type="molecule type" value="Genomic_DNA"/>
</dbReference>
<keyword evidence="1" id="KW-0812">Transmembrane</keyword>
<gene>
    <name evidence="2" type="ORF">CLV57_0112</name>
</gene>
<feature type="transmembrane region" description="Helical" evidence="1">
    <location>
        <begin position="81"/>
        <end position="98"/>
    </location>
</feature>
<feature type="transmembrane region" description="Helical" evidence="1">
    <location>
        <begin position="213"/>
        <end position="237"/>
    </location>
</feature>
<evidence type="ECO:0000313" key="2">
    <source>
        <dbReference type="EMBL" id="PJJ83134.1"/>
    </source>
</evidence>
<keyword evidence="1" id="KW-1133">Transmembrane helix</keyword>
<evidence type="ECO:0000256" key="1">
    <source>
        <dbReference type="SAM" id="Phobius"/>
    </source>
</evidence>
<dbReference type="InterPro" id="IPR022134">
    <property type="entry name" value="DUF3667"/>
</dbReference>
<organism evidence="2 3">
    <name type="scientific">Mucilaginibacter auburnensis</name>
    <dbReference type="NCBI Taxonomy" id="1457233"/>
    <lineage>
        <taxon>Bacteria</taxon>
        <taxon>Pseudomonadati</taxon>
        <taxon>Bacteroidota</taxon>
        <taxon>Sphingobacteriia</taxon>
        <taxon>Sphingobacteriales</taxon>
        <taxon>Sphingobacteriaceae</taxon>
        <taxon>Mucilaginibacter</taxon>
    </lineage>
</organism>
<name>A0A2H9VQQ2_9SPHI</name>
<dbReference type="AlphaFoldDB" id="A0A2H9VQQ2"/>
<dbReference type="Proteomes" id="UP000242687">
    <property type="component" value="Unassembled WGS sequence"/>
</dbReference>
<feature type="transmembrane region" description="Helical" evidence="1">
    <location>
        <begin position="185"/>
        <end position="207"/>
    </location>
</feature>
<reference evidence="2 3" key="1">
    <citation type="submission" date="2017-11" db="EMBL/GenBank/DDBJ databases">
        <title>Genomic Encyclopedia of Archaeal and Bacterial Type Strains, Phase II (KMG-II): From Individual Species to Whole Genera.</title>
        <authorList>
            <person name="Goeker M."/>
        </authorList>
    </citation>
    <scope>NUCLEOTIDE SEQUENCE [LARGE SCALE GENOMIC DNA]</scope>
    <source>
        <strain evidence="2 3">DSM 28175</strain>
    </source>
</reference>
<dbReference type="Pfam" id="PF12412">
    <property type="entry name" value="DUF3667"/>
    <property type="match status" value="1"/>
</dbReference>
<keyword evidence="3" id="KW-1185">Reference proteome</keyword>
<keyword evidence="1" id="KW-0472">Membrane</keyword>
<evidence type="ECO:0000313" key="3">
    <source>
        <dbReference type="Proteomes" id="UP000242687"/>
    </source>
</evidence>